<evidence type="ECO:0000256" key="6">
    <source>
        <dbReference type="HAMAP-Rule" id="MF_00528"/>
    </source>
</evidence>
<dbReference type="GO" id="GO:0005737">
    <property type="term" value="C:cytoplasm"/>
    <property type="evidence" value="ECO:0007669"/>
    <property type="project" value="UniProtKB-SubCell"/>
</dbReference>
<dbReference type="EMBL" id="JACOPN010000007">
    <property type="protein sequence ID" value="MBC5717769.1"/>
    <property type="molecule type" value="Genomic_DNA"/>
</dbReference>
<keyword evidence="3 6" id="KW-0963">Cytoplasm</keyword>
<dbReference type="FunFam" id="3.90.950.10:FF:000005">
    <property type="entry name" value="7-methyl-GTP pyrophosphatase"/>
    <property type="match status" value="1"/>
</dbReference>
<evidence type="ECO:0000256" key="3">
    <source>
        <dbReference type="ARBA" id="ARBA00022490"/>
    </source>
</evidence>
<organism evidence="7 8">
    <name type="scientific">Flintibacter faecis</name>
    <dbReference type="NCBI Taxonomy" id="2763047"/>
    <lineage>
        <taxon>Bacteria</taxon>
        <taxon>Bacillati</taxon>
        <taxon>Bacillota</taxon>
        <taxon>Clostridia</taxon>
        <taxon>Eubacteriales</taxon>
        <taxon>Flintibacter</taxon>
    </lineage>
</organism>
<dbReference type="NCBIfam" id="TIGR00172">
    <property type="entry name" value="maf"/>
    <property type="match status" value="1"/>
</dbReference>
<comment type="catalytic activity">
    <reaction evidence="6">
        <text>UTP + H2O = UMP + diphosphate + H(+)</text>
        <dbReference type="Rhea" id="RHEA:29395"/>
        <dbReference type="ChEBI" id="CHEBI:15377"/>
        <dbReference type="ChEBI" id="CHEBI:15378"/>
        <dbReference type="ChEBI" id="CHEBI:33019"/>
        <dbReference type="ChEBI" id="CHEBI:46398"/>
        <dbReference type="ChEBI" id="CHEBI:57865"/>
        <dbReference type="EC" id="3.6.1.9"/>
    </reaction>
</comment>
<dbReference type="Gene3D" id="3.90.950.10">
    <property type="match status" value="1"/>
</dbReference>
<dbReference type="HAMAP" id="MF_00528">
    <property type="entry name" value="Maf"/>
    <property type="match status" value="1"/>
</dbReference>
<evidence type="ECO:0000256" key="5">
    <source>
        <dbReference type="ARBA" id="ARBA00023080"/>
    </source>
</evidence>
<sequence>MAMILASQSPRRRELLGQMGFSFTVRPARGEELPHPELTPAQLVEELARQKALEVSAGADADDVVVAADTVVAVDGTVLGKPRDRAHAAEMLSALSGREHTVYTGVAVKRGEKLLVEHEATLVRFRPLTQREIHLYIQTGEPMDKAGGYGIQGYGALLVEGIRGDYFNVVGLPICRLGRMLAQVGEDALARCAETCVEKER</sequence>
<dbReference type="CDD" id="cd00555">
    <property type="entry name" value="Maf"/>
    <property type="match status" value="1"/>
</dbReference>
<dbReference type="AlphaFoldDB" id="A0A8J6IWG8"/>
<evidence type="ECO:0000313" key="8">
    <source>
        <dbReference type="Proteomes" id="UP000602260"/>
    </source>
</evidence>
<dbReference type="PANTHER" id="PTHR43213">
    <property type="entry name" value="BIFUNCTIONAL DTTP/UTP PYROPHOSPHATASE/METHYLTRANSFERASE PROTEIN-RELATED"/>
    <property type="match status" value="1"/>
</dbReference>
<comment type="similarity">
    <text evidence="6">Belongs to the Maf family. YhdE subfamily.</text>
</comment>
<dbReference type="PIRSF" id="PIRSF006305">
    <property type="entry name" value="Maf"/>
    <property type="match status" value="1"/>
</dbReference>
<proteinExistence type="inferred from homology"/>
<evidence type="ECO:0000256" key="4">
    <source>
        <dbReference type="ARBA" id="ARBA00022801"/>
    </source>
</evidence>
<dbReference type="InterPro" id="IPR029001">
    <property type="entry name" value="ITPase-like_fam"/>
</dbReference>
<keyword evidence="4 6" id="KW-0378">Hydrolase</keyword>
<evidence type="ECO:0000313" key="7">
    <source>
        <dbReference type="EMBL" id="MBC5717769.1"/>
    </source>
</evidence>
<evidence type="ECO:0000256" key="1">
    <source>
        <dbReference type="ARBA" id="ARBA00001968"/>
    </source>
</evidence>
<comment type="catalytic activity">
    <reaction evidence="6">
        <text>dTTP + H2O = dTMP + diphosphate + H(+)</text>
        <dbReference type="Rhea" id="RHEA:28534"/>
        <dbReference type="ChEBI" id="CHEBI:15377"/>
        <dbReference type="ChEBI" id="CHEBI:15378"/>
        <dbReference type="ChEBI" id="CHEBI:33019"/>
        <dbReference type="ChEBI" id="CHEBI:37568"/>
        <dbReference type="ChEBI" id="CHEBI:63528"/>
        <dbReference type="EC" id="3.6.1.9"/>
    </reaction>
</comment>
<dbReference type="GO" id="GO:0009117">
    <property type="term" value="P:nucleotide metabolic process"/>
    <property type="evidence" value="ECO:0007669"/>
    <property type="project" value="UniProtKB-KW"/>
</dbReference>
<name>A0A8J6IWG8_9FIRM</name>
<feature type="active site" description="Proton acceptor" evidence="6">
    <location>
        <position position="69"/>
    </location>
</feature>
<feature type="site" description="Important for substrate specificity" evidence="6">
    <location>
        <position position="11"/>
    </location>
</feature>
<keyword evidence="5 6" id="KW-0546">Nucleotide metabolism</keyword>
<dbReference type="GO" id="GO:0047429">
    <property type="term" value="F:nucleoside triphosphate diphosphatase activity"/>
    <property type="evidence" value="ECO:0007669"/>
    <property type="project" value="UniProtKB-EC"/>
</dbReference>
<accession>A0A8J6IWG8</accession>
<comment type="subcellular location">
    <subcellularLocation>
        <location evidence="2 6">Cytoplasm</location>
    </subcellularLocation>
</comment>
<dbReference type="EC" id="3.6.1.9" evidence="6"/>
<gene>
    <name evidence="7" type="primary">maf</name>
    <name evidence="7" type="ORF">H8S55_10605</name>
</gene>
<dbReference type="RefSeq" id="WP_186878950.1">
    <property type="nucleotide sequence ID" value="NZ_JACOPN010000007.1"/>
</dbReference>
<dbReference type="PANTHER" id="PTHR43213:SF5">
    <property type="entry name" value="BIFUNCTIONAL DTTP_UTP PYROPHOSPHATASE_METHYLTRANSFERASE PROTEIN-RELATED"/>
    <property type="match status" value="1"/>
</dbReference>
<comment type="caution">
    <text evidence="7">The sequence shown here is derived from an EMBL/GenBank/DDBJ whole genome shotgun (WGS) entry which is preliminary data.</text>
</comment>
<evidence type="ECO:0000256" key="2">
    <source>
        <dbReference type="ARBA" id="ARBA00004496"/>
    </source>
</evidence>
<dbReference type="Proteomes" id="UP000602260">
    <property type="component" value="Unassembled WGS sequence"/>
</dbReference>
<comment type="cofactor">
    <cofactor evidence="1 6">
        <name>a divalent metal cation</name>
        <dbReference type="ChEBI" id="CHEBI:60240"/>
    </cofactor>
</comment>
<comment type="caution">
    <text evidence="6">Lacks conserved residue(s) required for the propagation of feature annotation.</text>
</comment>
<feature type="site" description="Important for substrate specificity" evidence="6">
    <location>
        <position position="70"/>
    </location>
</feature>
<dbReference type="InterPro" id="IPR003697">
    <property type="entry name" value="Maf-like"/>
</dbReference>
<dbReference type="Pfam" id="PF02545">
    <property type="entry name" value="Maf"/>
    <property type="match status" value="1"/>
</dbReference>
<comment type="function">
    <text evidence="6">Nucleoside triphosphate pyrophosphatase that hydrolyzes dTTP and UTP. May have a dual role in cell division arrest and in preventing the incorporation of modified nucleotides into cellular nucleic acids.</text>
</comment>
<feature type="site" description="Important for substrate specificity" evidence="6">
    <location>
        <position position="152"/>
    </location>
</feature>
<protein>
    <recommendedName>
        <fullName evidence="6">dTTP/UTP pyrophosphatase</fullName>
        <shortName evidence="6">dTTPase/UTPase</shortName>
        <ecNumber evidence="6">3.6.1.9</ecNumber>
    </recommendedName>
    <alternativeName>
        <fullName evidence="6">Nucleoside triphosphate pyrophosphatase</fullName>
    </alternativeName>
    <alternativeName>
        <fullName evidence="6">Nucleotide pyrophosphatase</fullName>
        <shortName evidence="6">Nucleotide PPase</shortName>
    </alternativeName>
</protein>
<dbReference type="SUPFAM" id="SSF52972">
    <property type="entry name" value="ITPase-like"/>
    <property type="match status" value="1"/>
</dbReference>
<keyword evidence="8" id="KW-1185">Reference proteome</keyword>
<reference evidence="7" key="1">
    <citation type="submission" date="2020-08" db="EMBL/GenBank/DDBJ databases">
        <title>Genome public.</title>
        <authorList>
            <person name="Liu C."/>
            <person name="Sun Q."/>
        </authorList>
    </citation>
    <scope>NUCLEOTIDE SEQUENCE</scope>
    <source>
        <strain evidence="7">BX5</strain>
    </source>
</reference>